<sequence length="205" mass="22291">MTTTTKPKFRALDITLIGMFAALMAIGANITSWAPFLQVAGVPLSMQTFFAILAGLLIGSRLGALSMLVYMLIGIAGAPVFAGFEAGFSVIIGNTGGFVLSFIAVAYFAGKIVESSKSVPSLSTFLIASFVGLFLNYFIGTNYMYFALNYWLEIGMGYVTAWKVMGWFIVKDLAFTIFAALVTPRIYYAINRNQRSQSSEPRKVS</sequence>
<dbReference type="EMBL" id="JAKTTI010000011">
    <property type="protein sequence ID" value="MCH1625517.1"/>
    <property type="molecule type" value="Genomic_DNA"/>
</dbReference>
<dbReference type="Proteomes" id="UP001431131">
    <property type="component" value="Unassembled WGS sequence"/>
</dbReference>
<dbReference type="Pfam" id="PF02632">
    <property type="entry name" value="BioY"/>
    <property type="match status" value="1"/>
</dbReference>
<feature type="transmembrane region" description="Helical" evidence="3">
    <location>
        <begin position="65"/>
        <end position="84"/>
    </location>
</feature>
<dbReference type="Gene3D" id="1.10.1760.20">
    <property type="match status" value="1"/>
</dbReference>
<gene>
    <name evidence="4" type="ORF">MJG50_09270</name>
</gene>
<reference evidence="4" key="1">
    <citation type="submission" date="2022-02" db="EMBL/GenBank/DDBJ databases">
        <title>Fredinandcohnia quinoae sp. nov. isolated from Chenopodium quinoa seeds.</title>
        <authorList>
            <person name="Saati-Santamaria Z."/>
            <person name="Flores-Felix J.D."/>
            <person name="Igual J.M."/>
            <person name="Velazquez E."/>
            <person name="Garcia-Fraile P."/>
            <person name="Martinez-Molina E."/>
        </authorList>
    </citation>
    <scope>NUCLEOTIDE SEQUENCE</scope>
    <source>
        <strain evidence="4">SECRCQ15</strain>
    </source>
</reference>
<evidence type="ECO:0000256" key="1">
    <source>
        <dbReference type="ARBA" id="ARBA00010692"/>
    </source>
</evidence>
<dbReference type="AlphaFoldDB" id="A0AAW5DXX1"/>
<organism evidence="4 5">
    <name type="scientific">Fredinandcohnia quinoae</name>
    <dbReference type="NCBI Taxonomy" id="2918902"/>
    <lineage>
        <taxon>Bacteria</taxon>
        <taxon>Bacillati</taxon>
        <taxon>Bacillota</taxon>
        <taxon>Bacilli</taxon>
        <taxon>Bacillales</taxon>
        <taxon>Bacillaceae</taxon>
        <taxon>Fredinandcohnia</taxon>
    </lineage>
</organism>
<feature type="transmembrane region" description="Helical" evidence="3">
    <location>
        <begin position="90"/>
        <end position="110"/>
    </location>
</feature>
<keyword evidence="2 3" id="KW-0472">Membrane</keyword>
<dbReference type="PIRSF" id="PIRSF016661">
    <property type="entry name" value="BioY"/>
    <property type="match status" value="1"/>
</dbReference>
<dbReference type="GO" id="GO:0005886">
    <property type="term" value="C:plasma membrane"/>
    <property type="evidence" value="ECO:0007669"/>
    <property type="project" value="UniProtKB-SubCell"/>
</dbReference>
<feature type="transmembrane region" description="Helical" evidence="3">
    <location>
        <begin position="12"/>
        <end position="30"/>
    </location>
</feature>
<evidence type="ECO:0000256" key="2">
    <source>
        <dbReference type="PIRNR" id="PIRNR016661"/>
    </source>
</evidence>
<dbReference type="PANTHER" id="PTHR34295:SF1">
    <property type="entry name" value="BIOTIN TRANSPORTER BIOY"/>
    <property type="match status" value="1"/>
</dbReference>
<protein>
    <recommendedName>
        <fullName evidence="2">Biotin transporter</fullName>
    </recommendedName>
</protein>
<proteinExistence type="inferred from homology"/>
<keyword evidence="2" id="KW-1003">Cell membrane</keyword>
<comment type="similarity">
    <text evidence="1 2">Belongs to the BioY family.</text>
</comment>
<feature type="transmembrane region" description="Helical" evidence="3">
    <location>
        <begin position="122"/>
        <end position="145"/>
    </location>
</feature>
<comment type="caution">
    <text evidence="4">The sequence shown here is derived from an EMBL/GenBank/DDBJ whole genome shotgun (WGS) entry which is preliminary data.</text>
</comment>
<keyword evidence="3" id="KW-1133">Transmembrane helix</keyword>
<dbReference type="PANTHER" id="PTHR34295">
    <property type="entry name" value="BIOTIN TRANSPORTER BIOY"/>
    <property type="match status" value="1"/>
</dbReference>
<accession>A0AAW5DXX1</accession>
<evidence type="ECO:0000256" key="3">
    <source>
        <dbReference type="SAM" id="Phobius"/>
    </source>
</evidence>
<comment type="subcellular location">
    <subcellularLocation>
        <location evidence="2">Cell membrane</location>
        <topology evidence="2">Multi-pass membrane protein</topology>
    </subcellularLocation>
</comment>
<keyword evidence="2" id="KW-0813">Transport</keyword>
<keyword evidence="3" id="KW-0812">Transmembrane</keyword>
<dbReference type="RefSeq" id="WP_240255060.1">
    <property type="nucleotide sequence ID" value="NZ_JAKTTI010000011.1"/>
</dbReference>
<evidence type="ECO:0000313" key="4">
    <source>
        <dbReference type="EMBL" id="MCH1625517.1"/>
    </source>
</evidence>
<feature type="transmembrane region" description="Helical" evidence="3">
    <location>
        <begin position="165"/>
        <end position="188"/>
    </location>
</feature>
<keyword evidence="5" id="KW-1185">Reference proteome</keyword>
<evidence type="ECO:0000313" key="5">
    <source>
        <dbReference type="Proteomes" id="UP001431131"/>
    </source>
</evidence>
<dbReference type="InterPro" id="IPR003784">
    <property type="entry name" value="BioY"/>
</dbReference>
<feature type="transmembrane region" description="Helical" evidence="3">
    <location>
        <begin position="36"/>
        <end position="58"/>
    </location>
</feature>
<name>A0AAW5DXX1_9BACI</name>
<dbReference type="GO" id="GO:0015225">
    <property type="term" value="F:biotin transmembrane transporter activity"/>
    <property type="evidence" value="ECO:0007669"/>
    <property type="project" value="UniProtKB-UniRule"/>
</dbReference>